<gene>
    <name evidence="2" type="ORF">PVAP13_9KG195185</name>
</gene>
<dbReference type="EMBL" id="CM029053">
    <property type="protein sequence ID" value="KAG2548597.1"/>
    <property type="molecule type" value="Genomic_DNA"/>
</dbReference>
<organism evidence="2 3">
    <name type="scientific">Panicum virgatum</name>
    <name type="common">Blackwell switchgrass</name>
    <dbReference type="NCBI Taxonomy" id="38727"/>
    <lineage>
        <taxon>Eukaryota</taxon>
        <taxon>Viridiplantae</taxon>
        <taxon>Streptophyta</taxon>
        <taxon>Embryophyta</taxon>
        <taxon>Tracheophyta</taxon>
        <taxon>Spermatophyta</taxon>
        <taxon>Magnoliopsida</taxon>
        <taxon>Liliopsida</taxon>
        <taxon>Poales</taxon>
        <taxon>Poaceae</taxon>
        <taxon>PACMAD clade</taxon>
        <taxon>Panicoideae</taxon>
        <taxon>Panicodae</taxon>
        <taxon>Paniceae</taxon>
        <taxon>Panicinae</taxon>
        <taxon>Panicum</taxon>
        <taxon>Panicum sect. Hiantes</taxon>
    </lineage>
</organism>
<evidence type="ECO:0000256" key="1">
    <source>
        <dbReference type="SAM" id="MobiDB-lite"/>
    </source>
</evidence>
<comment type="caution">
    <text evidence="2">The sequence shown here is derived from an EMBL/GenBank/DDBJ whole genome shotgun (WGS) entry which is preliminary data.</text>
</comment>
<keyword evidence="3" id="KW-1185">Reference proteome</keyword>
<evidence type="ECO:0000313" key="2">
    <source>
        <dbReference type="EMBL" id="KAG2548597.1"/>
    </source>
</evidence>
<feature type="compositionally biased region" description="Basic and acidic residues" evidence="1">
    <location>
        <begin position="125"/>
        <end position="136"/>
    </location>
</feature>
<evidence type="ECO:0000313" key="3">
    <source>
        <dbReference type="Proteomes" id="UP000823388"/>
    </source>
</evidence>
<sequence length="136" mass="14434">MEGGGRAPDREARGRRVPWTPPRSLRPPMRAPLAGVGGPSPRAPTAAAVGPAQIRRPPLWPRAEEAGRRSAAAAELEPGRHALRGRSRAACRSSRGGPQAGEPRRRRTPARAELARPHAVARRTGRAEAAARHSPG</sequence>
<feature type="region of interest" description="Disordered" evidence="1">
    <location>
        <begin position="1"/>
        <end position="136"/>
    </location>
</feature>
<dbReference type="Proteomes" id="UP000823388">
    <property type="component" value="Chromosome 9K"/>
</dbReference>
<dbReference type="AlphaFoldDB" id="A0A8T0NGS2"/>
<reference evidence="2" key="1">
    <citation type="submission" date="2020-05" db="EMBL/GenBank/DDBJ databases">
        <title>WGS assembly of Panicum virgatum.</title>
        <authorList>
            <person name="Lovell J.T."/>
            <person name="Jenkins J."/>
            <person name="Shu S."/>
            <person name="Juenger T.E."/>
            <person name="Schmutz J."/>
        </authorList>
    </citation>
    <scope>NUCLEOTIDE SEQUENCE</scope>
    <source>
        <strain evidence="2">AP13</strain>
    </source>
</reference>
<proteinExistence type="predicted"/>
<protein>
    <submittedName>
        <fullName evidence="2">Uncharacterized protein</fullName>
    </submittedName>
</protein>
<accession>A0A8T0NGS2</accession>
<name>A0A8T0NGS2_PANVG</name>